<evidence type="ECO:0000313" key="4">
    <source>
        <dbReference type="Proteomes" id="UP000007136"/>
    </source>
</evidence>
<reference evidence="3" key="1">
    <citation type="submission" date="2008-04" db="EMBL/GenBank/DDBJ databases">
        <title>Complete sequence of chromosome of Methylobacterium populi BJ001.</title>
        <authorList>
            <consortium name="US DOE Joint Genome Institute"/>
            <person name="Copeland A."/>
            <person name="Lucas S."/>
            <person name="Lapidus A."/>
            <person name="Glavina del Rio T."/>
            <person name="Dalin E."/>
            <person name="Tice H."/>
            <person name="Bruce D."/>
            <person name="Goodwin L."/>
            <person name="Pitluck S."/>
            <person name="Chertkov O."/>
            <person name="Brettin T."/>
            <person name="Detter J.C."/>
            <person name="Han C."/>
            <person name="Kuske C.R."/>
            <person name="Schmutz J."/>
            <person name="Larimer F."/>
            <person name="Land M."/>
            <person name="Hauser L."/>
            <person name="Kyrpides N."/>
            <person name="Mikhailova N."/>
            <person name="Marx C."/>
            <person name="Richardson P."/>
        </authorList>
    </citation>
    <scope>NUCLEOTIDE SEQUENCE [LARGE SCALE GENOMIC DNA]</scope>
    <source>
        <strain evidence="3">BJ001</strain>
    </source>
</reference>
<evidence type="ECO:0000256" key="2">
    <source>
        <dbReference type="SAM" id="Phobius"/>
    </source>
</evidence>
<keyword evidence="2" id="KW-0812">Transmembrane</keyword>
<dbReference type="eggNOG" id="ENOG50310Q3">
    <property type="taxonomic scope" value="Bacteria"/>
</dbReference>
<dbReference type="KEGG" id="mpo:Mpop_1877"/>
<dbReference type="RefSeq" id="WP_012453786.1">
    <property type="nucleotide sequence ID" value="NC_010725.1"/>
</dbReference>
<keyword evidence="2" id="KW-0472">Membrane</keyword>
<gene>
    <name evidence="3" type="ordered locus">Mpop_1877</name>
</gene>
<keyword evidence="2" id="KW-1133">Transmembrane helix</keyword>
<dbReference type="EMBL" id="CP001029">
    <property type="protein sequence ID" value="ACB80040.1"/>
    <property type="molecule type" value="Genomic_DNA"/>
</dbReference>
<dbReference type="Proteomes" id="UP000007136">
    <property type="component" value="Chromosome"/>
</dbReference>
<feature type="transmembrane region" description="Helical" evidence="2">
    <location>
        <begin position="15"/>
        <end position="36"/>
    </location>
</feature>
<name>B1ZJD7_METPB</name>
<dbReference type="HOGENOM" id="CLU_2118186_0_0_5"/>
<accession>B1ZJD7</accession>
<dbReference type="STRING" id="441620.Mpop_1877"/>
<proteinExistence type="predicted"/>
<evidence type="ECO:0000313" key="3">
    <source>
        <dbReference type="EMBL" id="ACB80040.1"/>
    </source>
</evidence>
<feature type="region of interest" description="Disordered" evidence="1">
    <location>
        <begin position="84"/>
        <end position="114"/>
    </location>
</feature>
<evidence type="ECO:0000256" key="1">
    <source>
        <dbReference type="SAM" id="MobiDB-lite"/>
    </source>
</evidence>
<protein>
    <submittedName>
        <fullName evidence="3">Uncharacterized protein</fullName>
    </submittedName>
</protein>
<sequence>MIGWLSNLTTLPPDALKALGTVLVGGLLAAATYVLARIKEARKPADQVAGLPRISLSPEDRDLAYLLARTGTDLTRALHDHGELLRNGGGCPGSAPAPTRPRPRPRTRPERPQP</sequence>
<dbReference type="AlphaFoldDB" id="B1ZJD7"/>
<dbReference type="OrthoDB" id="8006101at2"/>
<organism evidence="3 4">
    <name type="scientific">Methylorubrum populi (strain ATCC BAA-705 / NCIMB 13946 / BJ001)</name>
    <name type="common">Methylobacterium populi</name>
    <dbReference type="NCBI Taxonomy" id="441620"/>
    <lineage>
        <taxon>Bacteria</taxon>
        <taxon>Pseudomonadati</taxon>
        <taxon>Pseudomonadota</taxon>
        <taxon>Alphaproteobacteria</taxon>
        <taxon>Hyphomicrobiales</taxon>
        <taxon>Methylobacteriaceae</taxon>
        <taxon>Methylorubrum</taxon>
    </lineage>
</organism>